<protein>
    <submittedName>
        <fullName evidence="3">Ovule protein</fullName>
    </submittedName>
</protein>
<dbReference type="WBParaSite" id="HPLM_0000169501-mRNA-1">
    <property type="protein sequence ID" value="HPLM_0000169501-mRNA-1"/>
    <property type="gene ID" value="HPLM_0000169501"/>
</dbReference>
<evidence type="ECO:0000313" key="1">
    <source>
        <dbReference type="EMBL" id="VDO10871.1"/>
    </source>
</evidence>
<evidence type="ECO:0000313" key="2">
    <source>
        <dbReference type="Proteomes" id="UP000268014"/>
    </source>
</evidence>
<gene>
    <name evidence="1" type="ORF">HPLM_LOCUS1693</name>
</gene>
<sequence length="78" mass="8921">MRSNGCMELFDGHCEQITQTLNLNNLVFTLFLLSDYSYVVYIGNKQNNCFQVPFCGKERGITPSLHSSCNLFRTIVHV</sequence>
<name>A0A0N4VWM5_HAEPC</name>
<reference evidence="1 2" key="2">
    <citation type="submission" date="2018-11" db="EMBL/GenBank/DDBJ databases">
        <authorList>
            <consortium name="Pathogen Informatics"/>
        </authorList>
    </citation>
    <scope>NUCLEOTIDE SEQUENCE [LARGE SCALE GENOMIC DNA]</scope>
    <source>
        <strain evidence="1 2">MHpl1</strain>
    </source>
</reference>
<proteinExistence type="predicted"/>
<evidence type="ECO:0000313" key="3">
    <source>
        <dbReference type="WBParaSite" id="HPLM_0000169501-mRNA-1"/>
    </source>
</evidence>
<dbReference type="EMBL" id="UZAF01002497">
    <property type="protein sequence ID" value="VDO10871.1"/>
    <property type="molecule type" value="Genomic_DNA"/>
</dbReference>
<dbReference type="AlphaFoldDB" id="A0A0N4VWM5"/>
<reference evidence="3" key="1">
    <citation type="submission" date="2017-02" db="UniProtKB">
        <authorList>
            <consortium name="WormBaseParasite"/>
        </authorList>
    </citation>
    <scope>IDENTIFICATION</scope>
</reference>
<dbReference type="Proteomes" id="UP000268014">
    <property type="component" value="Unassembled WGS sequence"/>
</dbReference>
<keyword evidence="2" id="KW-1185">Reference proteome</keyword>
<organism evidence="3">
    <name type="scientific">Haemonchus placei</name>
    <name type="common">Barber's pole worm</name>
    <dbReference type="NCBI Taxonomy" id="6290"/>
    <lineage>
        <taxon>Eukaryota</taxon>
        <taxon>Metazoa</taxon>
        <taxon>Ecdysozoa</taxon>
        <taxon>Nematoda</taxon>
        <taxon>Chromadorea</taxon>
        <taxon>Rhabditida</taxon>
        <taxon>Rhabditina</taxon>
        <taxon>Rhabditomorpha</taxon>
        <taxon>Strongyloidea</taxon>
        <taxon>Trichostrongylidae</taxon>
        <taxon>Haemonchus</taxon>
    </lineage>
</organism>
<accession>A0A0N4VWM5</accession>